<protein>
    <recommendedName>
        <fullName evidence="1">Endonuclease/exonuclease/phosphatase domain-containing protein</fullName>
    </recommendedName>
</protein>
<dbReference type="InterPro" id="IPR036691">
    <property type="entry name" value="Endo/exonu/phosph_ase_sf"/>
</dbReference>
<dbReference type="Pfam" id="PF03372">
    <property type="entry name" value="Exo_endo_phos"/>
    <property type="match status" value="1"/>
</dbReference>
<dbReference type="Gene3D" id="3.60.10.10">
    <property type="entry name" value="Endonuclease/exonuclease/phosphatase"/>
    <property type="match status" value="1"/>
</dbReference>
<dbReference type="Proteomes" id="UP001142055">
    <property type="component" value="Chromosome 1"/>
</dbReference>
<dbReference type="InterPro" id="IPR005135">
    <property type="entry name" value="Endo/exonuclease/phosphatase"/>
</dbReference>
<dbReference type="EMBL" id="JAPWDV010000001">
    <property type="protein sequence ID" value="KAJ6222289.1"/>
    <property type="molecule type" value="Genomic_DNA"/>
</dbReference>
<evidence type="ECO:0000313" key="3">
    <source>
        <dbReference type="Proteomes" id="UP001142055"/>
    </source>
</evidence>
<dbReference type="GO" id="GO:0003824">
    <property type="term" value="F:catalytic activity"/>
    <property type="evidence" value="ECO:0007669"/>
    <property type="project" value="InterPro"/>
</dbReference>
<name>A0A9Q0MBB6_BLOTA</name>
<feature type="domain" description="Endonuclease/exonuclease/phosphatase" evidence="1">
    <location>
        <begin position="99"/>
        <end position="196"/>
    </location>
</feature>
<accession>A0A9Q0MBB6</accession>
<dbReference type="AlphaFoldDB" id="A0A9Q0MBB6"/>
<evidence type="ECO:0000259" key="1">
    <source>
        <dbReference type="Pfam" id="PF03372"/>
    </source>
</evidence>
<reference evidence="2" key="1">
    <citation type="submission" date="2022-12" db="EMBL/GenBank/DDBJ databases">
        <title>Genome assemblies of Blomia tropicalis.</title>
        <authorList>
            <person name="Cui Y."/>
        </authorList>
    </citation>
    <scope>NUCLEOTIDE SEQUENCE</scope>
    <source>
        <tissue evidence="2">Adult mites</tissue>
    </source>
</reference>
<keyword evidence="3" id="KW-1185">Reference proteome</keyword>
<dbReference type="SUPFAM" id="SSF56219">
    <property type="entry name" value="DNase I-like"/>
    <property type="match status" value="1"/>
</dbReference>
<evidence type="ECO:0000313" key="2">
    <source>
        <dbReference type="EMBL" id="KAJ6222289.1"/>
    </source>
</evidence>
<gene>
    <name evidence="2" type="ORF">RDWZM_000834</name>
</gene>
<sequence>MHPITVDHTDLVNIRVLVLSLSSARLFANEASKSHGSRYSLFVSNLSYYWYRFKLSFSHIKQRLCMALFNGSGSLNDDKHHPAQRTVPKFMKVELNFLEDIVSYIIQGQYDLILLQEIYNEQIFIQLAQMFKDCRYHLYSHFQKLYCHDVSIIRKDSGLAVFSRWPITSTQCYHFNKLNGKNMFGWNEFGWKSHRNDSLYLSNQLNKANGVQYVLIEINYLTRSNQSEQTMMIHLFNVDLLHYSFVPVNRDKSIGNEPFSARFPIHHMIRLSQAYELAKLINIIGKIGSKNNDQLILVGGHFGEFDDGDSFGMINQISIQDILQTYVDQLYNAFQSPERMSSPNETLKSRISLLNCLKSEQLFFKFISSKNVSNGHDCMVEFIHSKIKLDSFHRSIVGNMDRILMRPMIELPRAIHFRIIDDIPETKINQIEFHTNWLTFDRKLKVVESLEIIVNLQRQKSN</sequence>
<organism evidence="2 3">
    <name type="scientific">Blomia tropicalis</name>
    <name type="common">Mite</name>
    <dbReference type="NCBI Taxonomy" id="40697"/>
    <lineage>
        <taxon>Eukaryota</taxon>
        <taxon>Metazoa</taxon>
        <taxon>Ecdysozoa</taxon>
        <taxon>Arthropoda</taxon>
        <taxon>Chelicerata</taxon>
        <taxon>Arachnida</taxon>
        <taxon>Acari</taxon>
        <taxon>Acariformes</taxon>
        <taxon>Sarcoptiformes</taxon>
        <taxon>Astigmata</taxon>
        <taxon>Glycyphagoidea</taxon>
        <taxon>Echimyopodidae</taxon>
        <taxon>Blomia</taxon>
    </lineage>
</organism>
<proteinExistence type="predicted"/>
<comment type="caution">
    <text evidence="2">The sequence shown here is derived from an EMBL/GenBank/DDBJ whole genome shotgun (WGS) entry which is preliminary data.</text>
</comment>